<proteinExistence type="predicted"/>
<comment type="caution">
    <text evidence="1">The sequence shown here is derived from an EMBL/GenBank/DDBJ whole genome shotgun (WGS) entry which is preliminary data.</text>
</comment>
<organism evidence="1 2">
    <name type="scientific">Timema podura</name>
    <name type="common">Walking stick</name>
    <dbReference type="NCBI Taxonomy" id="61482"/>
    <lineage>
        <taxon>Eukaryota</taxon>
        <taxon>Metazoa</taxon>
        <taxon>Ecdysozoa</taxon>
        <taxon>Arthropoda</taxon>
        <taxon>Hexapoda</taxon>
        <taxon>Insecta</taxon>
        <taxon>Pterygota</taxon>
        <taxon>Neoptera</taxon>
        <taxon>Polyneoptera</taxon>
        <taxon>Phasmatodea</taxon>
        <taxon>Timematodea</taxon>
        <taxon>Timematoidea</taxon>
        <taxon>Timematidae</taxon>
        <taxon>Timema</taxon>
    </lineage>
</organism>
<name>A0ABN7NZI8_TIMPD</name>
<dbReference type="InterPro" id="IPR006631">
    <property type="entry name" value="DM4_12"/>
</dbReference>
<protein>
    <submittedName>
        <fullName evidence="1">Uncharacterized protein</fullName>
    </submittedName>
</protein>
<gene>
    <name evidence="1" type="ORF">TPAB3V08_LOCUS6902</name>
</gene>
<dbReference type="PANTHER" id="PTHR21398:SF7">
    <property type="entry name" value="LP19941P"/>
    <property type="match status" value="1"/>
</dbReference>
<sequence>VTTKNVHLLSRKKRYLVFREGSNFEAQIALTKPLGFNFPSDWNIVTEIALDFKLPNTTLRYKKYKNRPYILHRRDRRQVYQYMEAILDSQGVSGRDCILRTICEASQLLGPGESLLQDLLHVIFRFPSAEEGISNSTRGYDVAASRTGCEPWTDTCPFSLLAILLAAT</sequence>
<dbReference type="SMART" id="SM00718">
    <property type="entry name" value="DM4_12"/>
    <property type="match status" value="1"/>
</dbReference>
<evidence type="ECO:0000313" key="1">
    <source>
        <dbReference type="EMBL" id="CAG2059944.1"/>
    </source>
</evidence>
<dbReference type="EMBL" id="CAJPIN010010993">
    <property type="protein sequence ID" value="CAG2059944.1"/>
    <property type="molecule type" value="Genomic_DNA"/>
</dbReference>
<feature type="non-terminal residue" evidence="1">
    <location>
        <position position="1"/>
    </location>
</feature>
<dbReference type="Pfam" id="PF07841">
    <property type="entry name" value="DM4_12"/>
    <property type="match status" value="1"/>
</dbReference>
<dbReference type="Proteomes" id="UP001153148">
    <property type="component" value="Unassembled WGS sequence"/>
</dbReference>
<reference evidence="1" key="1">
    <citation type="submission" date="2021-03" db="EMBL/GenBank/DDBJ databases">
        <authorList>
            <person name="Tran Van P."/>
        </authorList>
    </citation>
    <scope>NUCLEOTIDE SEQUENCE</scope>
</reference>
<keyword evidence="2" id="KW-1185">Reference proteome</keyword>
<dbReference type="PANTHER" id="PTHR21398">
    <property type="entry name" value="AGAP007094-PA"/>
    <property type="match status" value="1"/>
</dbReference>
<evidence type="ECO:0000313" key="2">
    <source>
        <dbReference type="Proteomes" id="UP001153148"/>
    </source>
</evidence>
<accession>A0ABN7NZI8</accession>